<gene>
    <name evidence="3" type="ORF">GPA10_13185</name>
</gene>
<organism evidence="3 4">
    <name type="scientific">Streptomyces typhae</name>
    <dbReference type="NCBI Taxonomy" id="2681492"/>
    <lineage>
        <taxon>Bacteria</taxon>
        <taxon>Bacillati</taxon>
        <taxon>Actinomycetota</taxon>
        <taxon>Actinomycetes</taxon>
        <taxon>Kitasatosporales</taxon>
        <taxon>Streptomycetaceae</taxon>
        <taxon>Streptomyces</taxon>
    </lineage>
</organism>
<dbReference type="GO" id="GO:0008236">
    <property type="term" value="F:serine-type peptidase activity"/>
    <property type="evidence" value="ECO:0007669"/>
    <property type="project" value="InterPro"/>
</dbReference>
<evidence type="ECO:0000313" key="3">
    <source>
        <dbReference type="EMBL" id="MVO85683.1"/>
    </source>
</evidence>
<evidence type="ECO:0000313" key="4">
    <source>
        <dbReference type="Proteomes" id="UP000483802"/>
    </source>
</evidence>
<feature type="region of interest" description="Disordered" evidence="1">
    <location>
        <begin position="25"/>
        <end position="296"/>
    </location>
</feature>
<feature type="compositionally biased region" description="Basic residues" evidence="1">
    <location>
        <begin position="253"/>
        <end position="292"/>
    </location>
</feature>
<dbReference type="InterPro" id="IPR029058">
    <property type="entry name" value="AB_hydrolase_fold"/>
</dbReference>
<proteinExistence type="predicted"/>
<name>A0A6L6WUF1_9ACTN</name>
<reference evidence="3 4" key="1">
    <citation type="submission" date="2019-11" db="EMBL/GenBank/DDBJ databases">
        <title>Streptomyces typhae sp. nov., a novel endophytic actinomycete isolated from the root of cattail pollen (Typha angustifolia L.).</title>
        <authorList>
            <person name="Peng C."/>
        </authorList>
    </citation>
    <scope>NUCLEOTIDE SEQUENCE [LARGE SCALE GENOMIC DNA]</scope>
    <source>
        <strain evidence="4">p1417</strain>
    </source>
</reference>
<dbReference type="Proteomes" id="UP000483802">
    <property type="component" value="Unassembled WGS sequence"/>
</dbReference>
<dbReference type="Pfam" id="PF00326">
    <property type="entry name" value="Peptidase_S9"/>
    <property type="match status" value="1"/>
</dbReference>
<feature type="domain" description="Peptidase S9 prolyl oligopeptidase catalytic" evidence="2">
    <location>
        <begin position="462"/>
        <end position="588"/>
    </location>
</feature>
<feature type="compositionally biased region" description="Basic residues" evidence="1">
    <location>
        <begin position="431"/>
        <end position="446"/>
    </location>
</feature>
<dbReference type="Gene3D" id="3.40.50.1820">
    <property type="entry name" value="alpha/beta hydrolase"/>
    <property type="match status" value="1"/>
</dbReference>
<feature type="compositionally biased region" description="Basic residues" evidence="1">
    <location>
        <begin position="170"/>
        <end position="179"/>
    </location>
</feature>
<feature type="compositionally biased region" description="Basic residues" evidence="1">
    <location>
        <begin position="110"/>
        <end position="120"/>
    </location>
</feature>
<comment type="caution">
    <text evidence="3">The sequence shown here is derived from an EMBL/GenBank/DDBJ whole genome shotgun (WGS) entry which is preliminary data.</text>
</comment>
<sequence>MVNDEFRCADGGRVCVERCPGARFRHAAPRPRGRDAACRRPAAGGRLGHGRGPAAGPDDPARRRGHERDRAGRQPHLVVRHRRDGRGPLAPAAVHRGTGALGAQGCATRPRLRGRLRPHRLAGGDRRGRPGHVAMLRGSTGRPGAPGGPRPRFPELGRHDPGRPAARPGRGARRSRRGRPVAVRGCRSPPAARRAEGEALAHGVPAGPLRRARAPPGGRTRRRVHRGDLAPRQGPSPPPPGRLVVRLGDLRPLARHRPGRPHPARARRAQPPRRGGARPRPGHGRPRARRQLPRPVACAGRHPALRMEQRVGAASHPAPQARRVRHGGGTGSHPSERPAPHRVVDTQAVRAHPQLRHHTPRHRPVAHAVPGARRPRGPRPRQSRPADRPAHPCRLRGGPHQLPGLHRLRGTLAARLGQPGRPGTDRGPGRGARRARRRGCGGRGPHRPVRFLLGRLSGSARLGAQPELWSLGMAAHPIADYVAAHHATTPALRAVDRELFGGGPDEVPERYRAACPLTYVARVRAPVLLVASPTDDRCPPEQVERYAGELRSLAVRHEVVWVDGGHRGRRSADHALVLTTMLRFLESAWQPAPPPDRPAVSHGRVPDESREGGEER</sequence>
<accession>A0A6L6WUF1</accession>
<keyword evidence="4" id="KW-1185">Reference proteome</keyword>
<feature type="region of interest" description="Disordered" evidence="1">
    <location>
        <begin position="309"/>
        <end position="446"/>
    </location>
</feature>
<evidence type="ECO:0000259" key="2">
    <source>
        <dbReference type="Pfam" id="PF00326"/>
    </source>
</evidence>
<dbReference type="AlphaFoldDB" id="A0A6L6WUF1"/>
<feature type="compositionally biased region" description="Low complexity" evidence="1">
    <location>
        <begin position="205"/>
        <end position="218"/>
    </location>
</feature>
<dbReference type="EMBL" id="WPNZ01000006">
    <property type="protein sequence ID" value="MVO85683.1"/>
    <property type="molecule type" value="Genomic_DNA"/>
</dbReference>
<dbReference type="InterPro" id="IPR001375">
    <property type="entry name" value="Peptidase_S9_cat"/>
</dbReference>
<feature type="region of interest" description="Disordered" evidence="1">
    <location>
        <begin position="589"/>
        <end position="616"/>
    </location>
</feature>
<feature type="compositionally biased region" description="Basic residues" evidence="1">
    <location>
        <begin position="353"/>
        <end position="365"/>
    </location>
</feature>
<protein>
    <submittedName>
        <fullName evidence="3">Prolyl oligopeptidase family serine peptidase</fullName>
    </submittedName>
</protein>
<feature type="compositionally biased region" description="Basic and acidic residues" evidence="1">
    <location>
        <begin position="334"/>
        <end position="344"/>
    </location>
</feature>
<feature type="compositionally biased region" description="Basic residues" evidence="1">
    <location>
        <begin position="373"/>
        <end position="382"/>
    </location>
</feature>
<evidence type="ECO:0000256" key="1">
    <source>
        <dbReference type="SAM" id="MobiDB-lite"/>
    </source>
</evidence>
<dbReference type="SUPFAM" id="SSF53474">
    <property type="entry name" value="alpha/beta-Hydrolases"/>
    <property type="match status" value="1"/>
</dbReference>
<feature type="compositionally biased region" description="Basic and acidic residues" evidence="1">
    <location>
        <begin position="59"/>
        <end position="72"/>
    </location>
</feature>
<dbReference type="GO" id="GO:0006508">
    <property type="term" value="P:proteolysis"/>
    <property type="evidence" value="ECO:0007669"/>
    <property type="project" value="InterPro"/>
</dbReference>
<feature type="compositionally biased region" description="Basic and acidic residues" evidence="1">
    <location>
        <begin position="604"/>
        <end position="616"/>
    </location>
</feature>
<feature type="compositionally biased region" description="Basic and acidic residues" evidence="1">
    <location>
        <begin position="152"/>
        <end position="162"/>
    </location>
</feature>